<dbReference type="PROSITE" id="PS50885">
    <property type="entry name" value="HAMP"/>
    <property type="match status" value="1"/>
</dbReference>
<keyword evidence="6" id="KW-0418">Kinase</keyword>
<evidence type="ECO:0000259" key="9">
    <source>
        <dbReference type="PROSITE" id="PS50109"/>
    </source>
</evidence>
<evidence type="ECO:0000256" key="8">
    <source>
        <dbReference type="SAM" id="Phobius"/>
    </source>
</evidence>
<dbReference type="PROSITE" id="PS50943">
    <property type="entry name" value="HTH_CROC1"/>
    <property type="match status" value="1"/>
</dbReference>
<dbReference type="Gene3D" id="6.10.340.10">
    <property type="match status" value="1"/>
</dbReference>
<dbReference type="InterPro" id="IPR036097">
    <property type="entry name" value="HisK_dim/P_sf"/>
</dbReference>
<dbReference type="PRINTS" id="PR00344">
    <property type="entry name" value="BCTRLSENSOR"/>
</dbReference>
<name>A0ABY2WVS3_9RHOB</name>
<keyword evidence="8" id="KW-0812">Transmembrane</keyword>
<dbReference type="PROSITE" id="PS50109">
    <property type="entry name" value="HIS_KIN"/>
    <property type="match status" value="1"/>
</dbReference>
<comment type="caution">
    <text evidence="12">The sequence shown here is derived from an EMBL/GenBank/DDBJ whole genome shotgun (WGS) entry which is preliminary data.</text>
</comment>
<dbReference type="PANTHER" id="PTHR43711:SF26">
    <property type="entry name" value="SENSOR HISTIDINE KINASE RCSC"/>
    <property type="match status" value="1"/>
</dbReference>
<evidence type="ECO:0000256" key="1">
    <source>
        <dbReference type="ARBA" id="ARBA00000085"/>
    </source>
</evidence>
<sequence length="544" mass="59007">MSAGTLRPNRSAEMVTKTADIPSAPRLRRRWVSDAIARIRAPIRLKLLFAFLLIAMLMVGLSFTGVRALQQANERTDELIAFQTRISALNAFERSVQEVMTTGMGTLSDTSLTATSTFPATQMKDELVWMKTVVANATRGLERNWPEGEVTPERVLALRQAVAELYDAGQTFLDLAEQGNTAATKAYFESQFLKKAQALDREVVTIKSALQSHMRQLAGTNAQAYLASQRLVVTVSVAAIGLALVLGYSLSGSIVAPIDRIRETLRVIARGDFSVNLEVPNRDEFQELAESVNKTTRRLGVLYDDLEAANRHKSQFLANMSHEFRTPMNSVLGYTELIRDGIYGEVPETIAEPLDRIDANGRALLDLINDVLDISKIEAGRINLQLDTYDLADVLQSTISAVEPMASDKGLILASRIPDHLPAARGDAGRIRQIVLNVLGNAVKFTEKGNVTLSVGETGGVFEIAVTDTGPGIPAADQETIFEEFHQADSTSTRAAGGTGLGLAIARRLAELHGGTIAVHSAPGKGAEFVIRLPVHVPDQVETP</sequence>
<dbReference type="Gene3D" id="1.10.287.130">
    <property type="match status" value="1"/>
</dbReference>
<evidence type="ECO:0000259" key="10">
    <source>
        <dbReference type="PROSITE" id="PS50885"/>
    </source>
</evidence>
<dbReference type="SMART" id="SM00388">
    <property type="entry name" value="HisKA"/>
    <property type="match status" value="1"/>
</dbReference>
<comment type="catalytic activity">
    <reaction evidence="1">
        <text>ATP + protein L-histidine = ADP + protein N-phospho-L-histidine.</text>
        <dbReference type="EC" id="2.7.13.3"/>
    </reaction>
</comment>
<keyword evidence="5" id="KW-0808">Transferase</keyword>
<dbReference type="PANTHER" id="PTHR43711">
    <property type="entry name" value="TWO-COMPONENT HISTIDINE KINASE"/>
    <property type="match status" value="1"/>
</dbReference>
<dbReference type="Gene3D" id="3.30.565.10">
    <property type="entry name" value="Histidine kinase-like ATPase, C-terminal domain"/>
    <property type="match status" value="1"/>
</dbReference>
<organism evidence="12 13">
    <name type="scientific">Ruegeria sediminis</name>
    <dbReference type="NCBI Taxonomy" id="2583820"/>
    <lineage>
        <taxon>Bacteria</taxon>
        <taxon>Pseudomonadati</taxon>
        <taxon>Pseudomonadota</taxon>
        <taxon>Alphaproteobacteria</taxon>
        <taxon>Rhodobacterales</taxon>
        <taxon>Roseobacteraceae</taxon>
        <taxon>Ruegeria</taxon>
    </lineage>
</organism>
<dbReference type="CDD" id="cd16922">
    <property type="entry name" value="HATPase_EvgS-ArcB-TorS-like"/>
    <property type="match status" value="1"/>
</dbReference>
<feature type="domain" description="HTH cro/C1-type" evidence="11">
    <location>
        <begin position="374"/>
        <end position="402"/>
    </location>
</feature>
<dbReference type="InterPro" id="IPR003661">
    <property type="entry name" value="HisK_dim/P_dom"/>
</dbReference>
<keyword evidence="8" id="KW-0472">Membrane</keyword>
<gene>
    <name evidence="12" type="ORF">FGK63_16400</name>
</gene>
<keyword evidence="7" id="KW-0902">Two-component regulatory system</keyword>
<dbReference type="CDD" id="cd00082">
    <property type="entry name" value="HisKA"/>
    <property type="match status" value="1"/>
</dbReference>
<dbReference type="Pfam" id="PF00672">
    <property type="entry name" value="HAMP"/>
    <property type="match status" value="1"/>
</dbReference>
<dbReference type="SMART" id="SM00387">
    <property type="entry name" value="HATPase_c"/>
    <property type="match status" value="1"/>
</dbReference>
<evidence type="ECO:0000256" key="7">
    <source>
        <dbReference type="ARBA" id="ARBA00023012"/>
    </source>
</evidence>
<dbReference type="EC" id="2.7.13.3" evidence="3"/>
<feature type="transmembrane region" description="Helical" evidence="8">
    <location>
        <begin position="47"/>
        <end position="66"/>
    </location>
</feature>
<dbReference type="Pfam" id="PF00512">
    <property type="entry name" value="HisKA"/>
    <property type="match status" value="1"/>
</dbReference>
<evidence type="ECO:0000256" key="5">
    <source>
        <dbReference type="ARBA" id="ARBA00022679"/>
    </source>
</evidence>
<keyword evidence="4" id="KW-0597">Phosphoprotein</keyword>
<dbReference type="Proteomes" id="UP001193035">
    <property type="component" value="Unassembled WGS sequence"/>
</dbReference>
<evidence type="ECO:0000256" key="6">
    <source>
        <dbReference type="ARBA" id="ARBA00022777"/>
    </source>
</evidence>
<reference evidence="12 13" key="1">
    <citation type="submission" date="2019-05" db="EMBL/GenBank/DDBJ databases">
        <title>Ruegeria sp. nov., isolated from tidal flat.</title>
        <authorList>
            <person name="Kim W."/>
        </authorList>
    </citation>
    <scope>NUCLEOTIDE SEQUENCE [LARGE SCALE GENOMIC DNA]</scope>
    <source>
        <strain evidence="12 13">CAU 1488</strain>
    </source>
</reference>
<evidence type="ECO:0000313" key="13">
    <source>
        <dbReference type="Proteomes" id="UP001193035"/>
    </source>
</evidence>
<dbReference type="InterPro" id="IPR050736">
    <property type="entry name" value="Sensor_HK_Regulatory"/>
</dbReference>
<dbReference type="SUPFAM" id="SSF158472">
    <property type="entry name" value="HAMP domain-like"/>
    <property type="match status" value="1"/>
</dbReference>
<dbReference type="InterPro" id="IPR004358">
    <property type="entry name" value="Sig_transdc_His_kin-like_C"/>
</dbReference>
<dbReference type="InterPro" id="IPR001387">
    <property type="entry name" value="Cro/C1-type_HTH"/>
</dbReference>
<dbReference type="InterPro" id="IPR003594">
    <property type="entry name" value="HATPase_dom"/>
</dbReference>
<feature type="domain" description="HAMP" evidence="10">
    <location>
        <begin position="252"/>
        <end position="304"/>
    </location>
</feature>
<keyword evidence="8" id="KW-1133">Transmembrane helix</keyword>
<dbReference type="InterPro" id="IPR036890">
    <property type="entry name" value="HATPase_C_sf"/>
</dbReference>
<evidence type="ECO:0000313" key="12">
    <source>
        <dbReference type="EMBL" id="TMV05623.1"/>
    </source>
</evidence>
<evidence type="ECO:0000256" key="4">
    <source>
        <dbReference type="ARBA" id="ARBA00022553"/>
    </source>
</evidence>
<protein>
    <recommendedName>
        <fullName evidence="3">histidine kinase</fullName>
        <ecNumber evidence="3">2.7.13.3</ecNumber>
    </recommendedName>
</protein>
<dbReference type="CDD" id="cd06225">
    <property type="entry name" value="HAMP"/>
    <property type="match status" value="1"/>
</dbReference>
<evidence type="ECO:0000256" key="2">
    <source>
        <dbReference type="ARBA" id="ARBA00004370"/>
    </source>
</evidence>
<comment type="subcellular location">
    <subcellularLocation>
        <location evidence="2">Membrane</location>
    </subcellularLocation>
</comment>
<dbReference type="InterPro" id="IPR003660">
    <property type="entry name" value="HAMP_dom"/>
</dbReference>
<dbReference type="InterPro" id="IPR005467">
    <property type="entry name" value="His_kinase_dom"/>
</dbReference>
<evidence type="ECO:0000259" key="11">
    <source>
        <dbReference type="PROSITE" id="PS50943"/>
    </source>
</evidence>
<feature type="domain" description="Histidine kinase" evidence="9">
    <location>
        <begin position="319"/>
        <end position="537"/>
    </location>
</feature>
<dbReference type="SUPFAM" id="SSF47384">
    <property type="entry name" value="Homodimeric domain of signal transducing histidine kinase"/>
    <property type="match status" value="1"/>
</dbReference>
<dbReference type="SUPFAM" id="SSF55874">
    <property type="entry name" value="ATPase domain of HSP90 chaperone/DNA topoisomerase II/histidine kinase"/>
    <property type="match status" value="1"/>
</dbReference>
<keyword evidence="13" id="KW-1185">Reference proteome</keyword>
<evidence type="ECO:0000256" key="3">
    <source>
        <dbReference type="ARBA" id="ARBA00012438"/>
    </source>
</evidence>
<dbReference type="Pfam" id="PF02518">
    <property type="entry name" value="HATPase_c"/>
    <property type="match status" value="1"/>
</dbReference>
<dbReference type="EMBL" id="VCPD01000006">
    <property type="protein sequence ID" value="TMV05623.1"/>
    <property type="molecule type" value="Genomic_DNA"/>
</dbReference>
<accession>A0ABY2WVS3</accession>
<proteinExistence type="predicted"/>
<dbReference type="SMART" id="SM00304">
    <property type="entry name" value="HAMP"/>
    <property type="match status" value="1"/>
</dbReference>